<dbReference type="GO" id="GO:0000166">
    <property type="term" value="F:nucleotide binding"/>
    <property type="evidence" value="ECO:0007669"/>
    <property type="project" value="InterPro"/>
</dbReference>
<dbReference type="Pfam" id="PF22725">
    <property type="entry name" value="GFO_IDH_MocA_C3"/>
    <property type="match status" value="1"/>
</dbReference>
<dbReference type="Pfam" id="PF01408">
    <property type="entry name" value="GFO_IDH_MocA"/>
    <property type="match status" value="1"/>
</dbReference>
<evidence type="ECO:0000259" key="2">
    <source>
        <dbReference type="Pfam" id="PF22725"/>
    </source>
</evidence>
<accession>A0A9Q6MVR7</accession>
<dbReference type="InterPro" id="IPR052515">
    <property type="entry name" value="Gfo/Idh/MocA_Oxidoreductase"/>
</dbReference>
<proteinExistence type="predicted"/>
<sequence length="334" mass="37356">MLNIGIIGLGDISSIHIQAINQNPKAQLVAICDNNPLLNHSVNHSHFYTNIDDMLEAESLDCVHVCLPHYLHAYATKKCVEKGVHVLQEKPLALNTQEGRELVALEQRYPNVKIGVCFQNRYNDTLIELKRIVESGIYGHPIGIKGIVTWYRPESYYINKPWRGIMKTAGGGVMINQSIHTLDLMQYLCGDIISIKGSITQLLDYNVEVEDTASAQIKFENGTHGLYFATNAGIGNSSVELQVIFKNEKFTIKDNILTRLNNQGDKIPILEDIKATGTKSYYGPSHAKLINHFYHCILTDSSHYIHAKDALTSIAMVDTIAQSSYLEQSLPFVI</sequence>
<comment type="caution">
    <text evidence="3">The sequence shown here is derived from an EMBL/GenBank/DDBJ whole genome shotgun (WGS) entry which is preliminary data.</text>
</comment>
<dbReference type="Proteomes" id="UP000241960">
    <property type="component" value="Unassembled WGS sequence"/>
</dbReference>
<dbReference type="PANTHER" id="PTHR43249">
    <property type="entry name" value="UDP-N-ACETYL-2-AMINO-2-DEOXY-D-GLUCURONATE OXIDASE"/>
    <property type="match status" value="1"/>
</dbReference>
<name>A0A9Q6MVR7_9STAP</name>
<dbReference type="Gene3D" id="3.30.360.10">
    <property type="entry name" value="Dihydrodipicolinate Reductase, domain 2"/>
    <property type="match status" value="1"/>
</dbReference>
<dbReference type="PANTHER" id="PTHR43249:SF1">
    <property type="entry name" value="D-GLUCOSIDE 3-DEHYDROGENASE"/>
    <property type="match status" value="1"/>
</dbReference>
<dbReference type="SUPFAM" id="SSF51735">
    <property type="entry name" value="NAD(P)-binding Rossmann-fold domains"/>
    <property type="match status" value="1"/>
</dbReference>
<dbReference type="SUPFAM" id="SSF55347">
    <property type="entry name" value="Glyceraldehyde-3-phosphate dehydrogenase-like, C-terminal domain"/>
    <property type="match status" value="1"/>
</dbReference>
<dbReference type="InterPro" id="IPR055170">
    <property type="entry name" value="GFO_IDH_MocA-like_dom"/>
</dbReference>
<evidence type="ECO:0000313" key="3">
    <source>
        <dbReference type="EMBL" id="PTI76178.1"/>
    </source>
</evidence>
<organism evidence="3 4">
    <name type="scientific">Staphylococcus succinus</name>
    <dbReference type="NCBI Taxonomy" id="61015"/>
    <lineage>
        <taxon>Bacteria</taxon>
        <taxon>Bacillati</taxon>
        <taxon>Bacillota</taxon>
        <taxon>Bacilli</taxon>
        <taxon>Bacillales</taxon>
        <taxon>Staphylococcaceae</taxon>
        <taxon>Staphylococcus</taxon>
    </lineage>
</organism>
<feature type="domain" description="GFO/IDH/MocA-like oxidoreductase" evidence="2">
    <location>
        <begin position="128"/>
        <end position="244"/>
    </location>
</feature>
<reference evidence="3 4" key="1">
    <citation type="journal article" date="2016" name="Front. Microbiol.">
        <title>Comprehensive Phylogenetic Analysis of Bovine Non-aureus Staphylococci Species Based on Whole-Genome Sequencing.</title>
        <authorList>
            <person name="Naushad S."/>
            <person name="Barkema H.W."/>
            <person name="Luby C."/>
            <person name="Condas L.A."/>
            <person name="Nobrega D.B."/>
            <person name="Carson D.A."/>
            <person name="De Buck J."/>
        </authorList>
    </citation>
    <scope>NUCLEOTIDE SEQUENCE [LARGE SCALE GENOMIC DNA]</scope>
    <source>
        <strain evidence="3 4">SNUC 1231</strain>
    </source>
</reference>
<evidence type="ECO:0000313" key="4">
    <source>
        <dbReference type="Proteomes" id="UP000241960"/>
    </source>
</evidence>
<evidence type="ECO:0000259" key="1">
    <source>
        <dbReference type="Pfam" id="PF01408"/>
    </source>
</evidence>
<dbReference type="AlphaFoldDB" id="A0A9Q6MVR7"/>
<gene>
    <name evidence="3" type="ORF">BU058_05435</name>
</gene>
<dbReference type="Gene3D" id="3.40.50.720">
    <property type="entry name" value="NAD(P)-binding Rossmann-like Domain"/>
    <property type="match status" value="1"/>
</dbReference>
<dbReference type="InterPro" id="IPR000683">
    <property type="entry name" value="Gfo/Idh/MocA-like_OxRdtase_N"/>
</dbReference>
<protein>
    <submittedName>
        <fullName evidence="3">Gfo/Idh/MocA family oxidoreductase</fullName>
    </submittedName>
</protein>
<feature type="domain" description="Gfo/Idh/MocA-like oxidoreductase N-terminal" evidence="1">
    <location>
        <begin position="2"/>
        <end position="111"/>
    </location>
</feature>
<dbReference type="InterPro" id="IPR036291">
    <property type="entry name" value="NAD(P)-bd_dom_sf"/>
</dbReference>
<dbReference type="EMBL" id="PZFQ01000013">
    <property type="protein sequence ID" value="PTI76178.1"/>
    <property type="molecule type" value="Genomic_DNA"/>
</dbReference>
<dbReference type="RefSeq" id="WP_107544967.1">
    <property type="nucleotide sequence ID" value="NZ_JAMWVB010000001.1"/>
</dbReference>